<reference evidence="1 2" key="1">
    <citation type="submission" date="2018-07" db="EMBL/GenBank/DDBJ databases">
        <title>Genomic Encyclopedia of Type Strains, Phase IV (KMG-IV): sequencing the most valuable type-strain genomes for metagenomic binning, comparative biology and taxonomic classification.</title>
        <authorList>
            <person name="Goeker M."/>
        </authorList>
    </citation>
    <scope>NUCLEOTIDE SEQUENCE [LARGE SCALE GENOMIC DNA]</scope>
    <source>
        <strain evidence="1 2">DSM 4134</strain>
    </source>
</reference>
<proteinExistence type="predicted"/>
<comment type="caution">
    <text evidence="1">The sequence shown here is derived from an EMBL/GenBank/DDBJ whole genome shotgun (WGS) entry which is preliminary data.</text>
</comment>
<gene>
    <name evidence="1" type="ORF">C7460_1208</name>
</gene>
<dbReference type="AlphaFoldDB" id="A0A3D9L1L9"/>
<dbReference type="EMBL" id="QREG01000020">
    <property type="protein sequence ID" value="RED94613.1"/>
    <property type="molecule type" value="Genomic_DNA"/>
</dbReference>
<organism evidence="1 2">
    <name type="scientific">Marinoscillum furvescens DSM 4134</name>
    <dbReference type="NCBI Taxonomy" id="1122208"/>
    <lineage>
        <taxon>Bacteria</taxon>
        <taxon>Pseudomonadati</taxon>
        <taxon>Bacteroidota</taxon>
        <taxon>Cytophagia</taxon>
        <taxon>Cytophagales</taxon>
        <taxon>Reichenbachiellaceae</taxon>
        <taxon>Marinoscillum</taxon>
    </lineage>
</organism>
<evidence type="ECO:0000313" key="2">
    <source>
        <dbReference type="Proteomes" id="UP000256779"/>
    </source>
</evidence>
<accession>A0A3D9L1L9</accession>
<evidence type="ECO:0000313" key="1">
    <source>
        <dbReference type="EMBL" id="RED94613.1"/>
    </source>
</evidence>
<sequence>MHRQISYFYRKLKSSEATTPFLGVGLHAAELTIHLNLESFVILSDGEVPRQIAERYGRELTLSERLKLKIFGLGFFRPMEGHPNILSKWFELKNFSVRPHLDQLTKGIVFRLRGIKELDALAIEYSEIEAINIIRHPDTVLAIPLTPYWILIKLGFKPRSVRFLSRFGYHFGNVEVTINLTNKDKICLEWNGRHDKAVYKFFTSKYLISKAKMNAKLTGDIAHGLN</sequence>
<protein>
    <submittedName>
        <fullName evidence="1">Uncharacterized protein</fullName>
    </submittedName>
</protein>
<name>A0A3D9L1L9_MARFU</name>
<dbReference type="Proteomes" id="UP000256779">
    <property type="component" value="Unassembled WGS sequence"/>
</dbReference>
<keyword evidence="2" id="KW-1185">Reference proteome</keyword>